<comment type="subcellular location">
    <subcellularLocation>
        <location evidence="7">Cytoplasm</location>
    </subcellularLocation>
</comment>
<keyword evidence="7" id="KW-0021">Allosteric enzyme</keyword>
<keyword evidence="7" id="KW-0963">Cytoplasm</keyword>
<feature type="binding site" evidence="7">
    <location>
        <position position="43"/>
    </location>
    <ligand>
        <name>NAD(+)</name>
        <dbReference type="ChEBI" id="CHEBI:57540"/>
    </ligand>
</feature>
<dbReference type="Pfam" id="PF00056">
    <property type="entry name" value="Ldh_1_N"/>
    <property type="match status" value="1"/>
</dbReference>
<organism evidence="8">
    <name type="scientific">Gordonia amarae</name>
    <dbReference type="NCBI Taxonomy" id="36821"/>
    <lineage>
        <taxon>Bacteria</taxon>
        <taxon>Bacillati</taxon>
        <taxon>Actinomycetota</taxon>
        <taxon>Actinomycetes</taxon>
        <taxon>Mycobacteriales</taxon>
        <taxon>Gordoniaceae</taxon>
        <taxon>Gordonia</taxon>
    </lineage>
</organism>
<dbReference type="HAMAP" id="MF_00488">
    <property type="entry name" value="Lactate_dehydrog"/>
    <property type="match status" value="1"/>
</dbReference>
<feature type="binding site" evidence="7">
    <location>
        <position position="147"/>
    </location>
    <ligand>
        <name>NAD(+)</name>
        <dbReference type="ChEBI" id="CHEBI:57540"/>
    </ligand>
</feature>
<dbReference type="InterPro" id="IPR015955">
    <property type="entry name" value="Lactate_DH/Glyco_Ohase_4_C"/>
</dbReference>
<evidence type="ECO:0000256" key="6">
    <source>
        <dbReference type="ARBA" id="ARBA00049258"/>
    </source>
</evidence>
<comment type="catalytic activity">
    <reaction evidence="6 7">
        <text>(S)-lactate + NAD(+) = pyruvate + NADH + H(+)</text>
        <dbReference type="Rhea" id="RHEA:23444"/>
        <dbReference type="ChEBI" id="CHEBI:15361"/>
        <dbReference type="ChEBI" id="CHEBI:15378"/>
        <dbReference type="ChEBI" id="CHEBI:16651"/>
        <dbReference type="ChEBI" id="CHEBI:57540"/>
        <dbReference type="ChEBI" id="CHEBI:57945"/>
        <dbReference type="EC" id="1.1.1.27"/>
    </reaction>
</comment>
<gene>
    <name evidence="7" type="primary">ldh</name>
    <name evidence="8" type="ORF">GII30_04445</name>
</gene>
<keyword evidence="4 7" id="KW-0560">Oxidoreductase</keyword>
<keyword evidence="7" id="KW-0597">Phosphoprotein</keyword>
<dbReference type="PRINTS" id="PR00086">
    <property type="entry name" value="LLDHDRGNASE"/>
</dbReference>
<comment type="subunit">
    <text evidence="7">Homotetramer.</text>
</comment>
<dbReference type="UniPathway" id="UPA00554">
    <property type="reaction ID" value="UER00611"/>
</dbReference>
<dbReference type="CDD" id="cd05292">
    <property type="entry name" value="LDH_2"/>
    <property type="match status" value="1"/>
</dbReference>
<feature type="binding site" evidence="7">
    <location>
        <begin position="124"/>
        <end position="127"/>
    </location>
    <ligand>
        <name>substrate</name>
    </ligand>
</feature>
<dbReference type="GO" id="GO:0006089">
    <property type="term" value="P:lactate metabolic process"/>
    <property type="evidence" value="ECO:0007669"/>
    <property type="project" value="TreeGrafter"/>
</dbReference>
<dbReference type="RefSeq" id="WP_005188088.1">
    <property type="nucleotide sequence ID" value="NZ_CP045804.1"/>
</dbReference>
<feature type="binding site" evidence="7">
    <location>
        <begin position="122"/>
        <end position="124"/>
    </location>
    <ligand>
        <name>NAD(+)</name>
        <dbReference type="ChEBI" id="CHEBI:57540"/>
    </ligand>
</feature>
<comment type="activity regulation">
    <text evidence="7">Allosterically activated by fructose 1,6-bisphosphate (FBP).</text>
</comment>
<dbReference type="InterPro" id="IPR018177">
    <property type="entry name" value="L-lactate_DH_AS"/>
</dbReference>
<evidence type="ECO:0000256" key="7">
    <source>
        <dbReference type="HAMAP-Rule" id="MF_00488"/>
    </source>
</evidence>
<proteinExistence type="inferred from homology"/>
<feature type="binding site" evidence="7">
    <location>
        <position position="172"/>
    </location>
    <ligand>
        <name>beta-D-fructose 1,6-bisphosphate</name>
        <dbReference type="ChEBI" id="CHEBI:32966"/>
        <note>allosteric activator</note>
    </ligand>
</feature>
<feature type="binding site" evidence="7">
    <location>
        <position position="86"/>
    </location>
    <ligand>
        <name>substrate</name>
    </ligand>
</feature>
<dbReference type="InterPro" id="IPR001557">
    <property type="entry name" value="L-lactate/malate_DH"/>
</dbReference>
<dbReference type="GO" id="GO:0004459">
    <property type="term" value="F:L-lactate dehydrogenase (NAD+) activity"/>
    <property type="evidence" value="ECO:0007669"/>
    <property type="project" value="UniProtKB-UniRule"/>
</dbReference>
<dbReference type="PANTHER" id="PTHR43128">
    <property type="entry name" value="L-2-HYDROXYCARBOXYLATE DEHYDROGENASE (NAD(P)(+))"/>
    <property type="match status" value="1"/>
</dbReference>
<dbReference type="EMBL" id="CP045810">
    <property type="protein sequence ID" value="QHN38522.1"/>
    <property type="molecule type" value="Genomic_DNA"/>
</dbReference>
<feature type="binding site" evidence="7">
    <location>
        <position position="38"/>
    </location>
    <ligand>
        <name>NAD(+)</name>
        <dbReference type="ChEBI" id="CHEBI:57540"/>
    </ligand>
</feature>
<feature type="binding site" evidence="7">
    <location>
        <begin position="152"/>
        <end position="155"/>
    </location>
    <ligand>
        <name>substrate</name>
    </ligand>
</feature>
<sequence length="318" mass="33694">MVEARQTKLAIVGAGAVGTAVAYSSLIRGVARTVALLDINKAKVTAEVLDLSHGLEFIPRADIIGDDDVAVCAGADVVVFTAGAKQKPGQSRLELAEATIGLTKKILPGLLEVAPDAIYVMVTNPVDIVTYAALKFSGLPRNQLFGSGTVLDSSRLRFLLSQYTGVAPQNVHAYIAGEHGDSEIPLWESATIGAVPLLEWQALPGYPPLDEEARRSIHHDVVHAAYQIIEGKGATNYAIGLAATRIVEAILKDEHRILPVSTVAQGFAGLDDVCLSLPAVVGRTGCGRRLDVKLSDEERAGLLASAQTLRDMQSRFGL</sequence>
<comment type="function">
    <text evidence="7">Catalyzes the conversion of lactate to pyruvate.</text>
</comment>
<dbReference type="NCBIfam" id="TIGR01771">
    <property type="entry name" value="L-LDH-NAD"/>
    <property type="match status" value="1"/>
</dbReference>
<comment type="similarity">
    <text evidence="2 7">Belongs to the LDH/MDH superfamily. LDH family.</text>
</comment>
<accession>A0A857LQA0</accession>
<feature type="binding site" evidence="7">
    <location>
        <position position="92"/>
    </location>
    <ligand>
        <name>substrate</name>
    </ligand>
</feature>
<dbReference type="PIRSF" id="PIRSF000102">
    <property type="entry name" value="Lac_mal_DH"/>
    <property type="match status" value="1"/>
</dbReference>
<dbReference type="SUPFAM" id="SSF51735">
    <property type="entry name" value="NAD(P)-binding Rossmann-fold domains"/>
    <property type="match status" value="1"/>
</dbReference>
<dbReference type="InterPro" id="IPR036291">
    <property type="entry name" value="NAD(P)-bd_dom_sf"/>
</dbReference>
<evidence type="ECO:0000256" key="3">
    <source>
        <dbReference type="ARBA" id="ARBA00012967"/>
    </source>
</evidence>
<evidence type="ECO:0000313" key="8">
    <source>
        <dbReference type="EMBL" id="QHN38522.1"/>
    </source>
</evidence>
<keyword evidence="5 7" id="KW-0520">NAD</keyword>
<dbReference type="Pfam" id="PF02866">
    <property type="entry name" value="Ldh_1_C"/>
    <property type="match status" value="1"/>
</dbReference>
<reference evidence="8" key="1">
    <citation type="journal article" date="2021" name="Nat. Microbiol.">
        <title>Cocultivation of an ultrasmall environmental parasitic bacterium with lytic ability against bacteria associated with wastewater foams.</title>
        <authorList>
            <person name="Batinovic S."/>
            <person name="Rose J.J.A."/>
            <person name="Ratcliffe J."/>
            <person name="Seviour R.J."/>
            <person name="Petrovski S."/>
        </authorList>
    </citation>
    <scope>NUCLEOTIDE SEQUENCE</scope>
    <source>
        <strain evidence="8">CON44</strain>
    </source>
</reference>
<evidence type="ECO:0000256" key="2">
    <source>
        <dbReference type="ARBA" id="ARBA00006054"/>
    </source>
</evidence>
<dbReference type="GO" id="GO:0006096">
    <property type="term" value="P:glycolytic process"/>
    <property type="evidence" value="ECO:0007669"/>
    <property type="project" value="UniProtKB-UniRule"/>
</dbReference>
<feature type="binding site" evidence="7">
    <location>
        <position position="17"/>
    </location>
    <ligand>
        <name>NAD(+)</name>
        <dbReference type="ChEBI" id="CHEBI:57540"/>
    </ligand>
</feature>
<dbReference type="Gene3D" id="3.90.110.10">
    <property type="entry name" value="Lactate dehydrogenase/glycoside hydrolase, family 4, C-terminal"/>
    <property type="match status" value="1"/>
</dbReference>
<feature type="active site" description="Proton acceptor" evidence="7">
    <location>
        <position position="179"/>
    </location>
</feature>
<evidence type="ECO:0000256" key="1">
    <source>
        <dbReference type="ARBA" id="ARBA00004843"/>
    </source>
</evidence>
<feature type="binding site" evidence="7">
    <location>
        <begin position="83"/>
        <end position="84"/>
    </location>
    <ligand>
        <name>NAD(+)</name>
        <dbReference type="ChEBI" id="CHEBI:57540"/>
    </ligand>
</feature>
<dbReference type="InterPro" id="IPR022383">
    <property type="entry name" value="Lactate/malate_DH_C"/>
</dbReference>
<feature type="binding site" evidence="7">
    <location>
        <position position="157"/>
    </location>
    <ligand>
        <name>beta-D-fructose 1,6-bisphosphate</name>
        <dbReference type="ChEBI" id="CHEBI:32966"/>
        <note>allosteric activator</note>
    </ligand>
</feature>
<dbReference type="EC" id="1.1.1.27" evidence="3 7"/>
<feature type="modified residue" description="Phosphotyrosine" evidence="7">
    <location>
        <position position="226"/>
    </location>
</feature>
<dbReference type="GO" id="GO:0005737">
    <property type="term" value="C:cytoplasm"/>
    <property type="evidence" value="ECO:0007669"/>
    <property type="project" value="UniProtKB-SubCell"/>
</dbReference>
<protein>
    <recommendedName>
        <fullName evidence="3 7">L-lactate dehydrogenase</fullName>
        <shortName evidence="7">L-LDH</shortName>
        <ecNumber evidence="3 7">1.1.1.27</ecNumber>
    </recommendedName>
</protein>
<comment type="caution">
    <text evidence="7">Lacks conserved residue(s) required for the propagation of feature annotation.</text>
</comment>
<dbReference type="InterPro" id="IPR011304">
    <property type="entry name" value="L-lactate_DH"/>
</dbReference>
<evidence type="ECO:0000256" key="4">
    <source>
        <dbReference type="ARBA" id="ARBA00023002"/>
    </source>
</evidence>
<dbReference type="AlphaFoldDB" id="A0A857LQA0"/>
<dbReference type="SUPFAM" id="SSF56327">
    <property type="entry name" value="LDH C-terminal domain-like"/>
    <property type="match status" value="1"/>
</dbReference>
<comment type="pathway">
    <text evidence="1 7">Fermentation; pyruvate fermentation to lactate; (S)-lactate from pyruvate: step 1/1.</text>
</comment>
<dbReference type="InterPro" id="IPR001236">
    <property type="entry name" value="Lactate/malate_DH_N"/>
</dbReference>
<dbReference type="Gene3D" id="3.40.50.720">
    <property type="entry name" value="NAD(P)-binding Rossmann-like Domain"/>
    <property type="match status" value="1"/>
</dbReference>
<name>A0A857LQA0_9ACTN</name>
<dbReference type="PROSITE" id="PS00064">
    <property type="entry name" value="L_LDH"/>
    <property type="match status" value="1"/>
</dbReference>
<feature type="binding site" evidence="7">
    <location>
        <position position="235"/>
    </location>
    <ligand>
        <name>substrate</name>
    </ligand>
</feature>
<evidence type="ECO:0000256" key="5">
    <source>
        <dbReference type="ARBA" id="ARBA00023027"/>
    </source>
</evidence>
<dbReference type="PANTHER" id="PTHR43128:SF16">
    <property type="entry name" value="L-LACTATE DEHYDROGENASE"/>
    <property type="match status" value="1"/>
</dbReference>